<dbReference type="PROSITE" id="PS51123">
    <property type="entry name" value="OMPA_2"/>
    <property type="match status" value="1"/>
</dbReference>
<dbReference type="Gene3D" id="3.40.1520.20">
    <property type="match status" value="1"/>
</dbReference>
<evidence type="ECO:0000256" key="4">
    <source>
        <dbReference type="PROSITE-ProRule" id="PRU00473"/>
    </source>
</evidence>
<dbReference type="Proteomes" id="UP001434337">
    <property type="component" value="Chromosome"/>
</dbReference>
<evidence type="ECO:0000256" key="2">
    <source>
        <dbReference type="ARBA" id="ARBA00023136"/>
    </source>
</evidence>
<feature type="chain" id="PRO_5046803241" evidence="5">
    <location>
        <begin position="35"/>
        <end position="293"/>
    </location>
</feature>
<keyword evidence="8" id="KW-1185">Reference proteome</keyword>
<dbReference type="InterPro" id="IPR036737">
    <property type="entry name" value="OmpA-like_sf"/>
</dbReference>
<protein>
    <submittedName>
        <fullName evidence="7">OmpA family protein</fullName>
    </submittedName>
</protein>
<organism evidence="7 8">
    <name type="scientific">Propioniciclava soli</name>
    <dbReference type="NCBI Taxonomy" id="2775081"/>
    <lineage>
        <taxon>Bacteria</taxon>
        <taxon>Bacillati</taxon>
        <taxon>Actinomycetota</taxon>
        <taxon>Actinomycetes</taxon>
        <taxon>Propionibacteriales</taxon>
        <taxon>Propionibacteriaceae</taxon>
        <taxon>Propioniciclava</taxon>
    </lineage>
</organism>
<dbReference type="Pfam" id="PF00691">
    <property type="entry name" value="OmpA"/>
    <property type="match status" value="1"/>
</dbReference>
<evidence type="ECO:0000313" key="7">
    <source>
        <dbReference type="EMBL" id="WZW98077.1"/>
    </source>
</evidence>
<feature type="signal peptide" evidence="5">
    <location>
        <begin position="1"/>
        <end position="34"/>
    </location>
</feature>
<keyword evidence="5" id="KW-0732">Signal</keyword>
<evidence type="ECO:0000256" key="5">
    <source>
        <dbReference type="SAM" id="SignalP"/>
    </source>
</evidence>
<dbReference type="PANTHER" id="PTHR30329:SF21">
    <property type="entry name" value="LIPOPROTEIN YIAD-RELATED"/>
    <property type="match status" value="1"/>
</dbReference>
<keyword evidence="2 4" id="KW-0472">Membrane</keyword>
<evidence type="ECO:0000259" key="6">
    <source>
        <dbReference type="PROSITE" id="PS51123"/>
    </source>
</evidence>
<dbReference type="InterPro" id="IPR006664">
    <property type="entry name" value="OMP_bac"/>
</dbReference>
<dbReference type="CDD" id="cd07185">
    <property type="entry name" value="OmpA_C-like"/>
    <property type="match status" value="1"/>
</dbReference>
<proteinExistence type="predicted"/>
<evidence type="ECO:0000256" key="3">
    <source>
        <dbReference type="ARBA" id="ARBA00023237"/>
    </source>
</evidence>
<dbReference type="EMBL" id="CP115965">
    <property type="protein sequence ID" value="WZW98077.1"/>
    <property type="molecule type" value="Genomic_DNA"/>
</dbReference>
<evidence type="ECO:0000256" key="1">
    <source>
        <dbReference type="ARBA" id="ARBA00004442"/>
    </source>
</evidence>
<accession>A0ABZ3C5K9</accession>
<dbReference type="SUPFAM" id="SSF103088">
    <property type="entry name" value="OmpA-like"/>
    <property type="match status" value="1"/>
</dbReference>
<dbReference type="PANTHER" id="PTHR30329">
    <property type="entry name" value="STATOR ELEMENT OF FLAGELLAR MOTOR COMPLEX"/>
    <property type="match status" value="1"/>
</dbReference>
<name>A0ABZ3C5K9_9ACTN</name>
<dbReference type="PRINTS" id="PR01021">
    <property type="entry name" value="OMPADOMAIN"/>
</dbReference>
<reference evidence="7 8" key="1">
    <citation type="journal article" date="2023" name="Environ Microbiome">
        <title>A coral-associated actinobacterium mitigates coral bleaching under heat stress.</title>
        <authorList>
            <person name="Li J."/>
            <person name="Zou Y."/>
            <person name="Li Q."/>
            <person name="Zhang J."/>
            <person name="Bourne D.G."/>
            <person name="Lyu Y."/>
            <person name="Liu C."/>
            <person name="Zhang S."/>
        </authorList>
    </citation>
    <scope>NUCLEOTIDE SEQUENCE [LARGE SCALE GENOMIC DNA]</scope>
    <source>
        <strain evidence="7 8">SCSIO 13291</strain>
    </source>
</reference>
<gene>
    <name evidence="7" type="ORF">PCC79_14445</name>
</gene>
<sequence>MTIPHTLPRRPDAVAHRRRAAAALACLLTLAPLAACTAPAPTPSATATATVAPTPAAAPVAQFSLTVADGTFTLAGAATDDAARAAAVAAVSAGLGAGVPVDDQLTVVDGAWLPDADALTALASELVGVEAVSLNVNAGDAVVAGTVTDEAERQAAVDAVTTAFPDAEVTDTIAIVELCTVVGAKVREASQPPALVFETGSTDLTDASQTAVAEIAELVAQCPDTTLTVVGQTDARGSESGNEALALERANVVAAALEAAGVPSQSLLVQGNAANAPVSDDDALNRRVDVAVQ</sequence>
<dbReference type="Gene3D" id="3.30.1330.60">
    <property type="entry name" value="OmpA-like domain"/>
    <property type="match status" value="1"/>
</dbReference>
<keyword evidence="3" id="KW-0998">Cell outer membrane</keyword>
<feature type="domain" description="OmpA-like" evidence="6">
    <location>
        <begin position="182"/>
        <end position="293"/>
    </location>
</feature>
<dbReference type="InterPro" id="IPR050330">
    <property type="entry name" value="Bact_OuterMem_StrucFunc"/>
</dbReference>
<evidence type="ECO:0000313" key="8">
    <source>
        <dbReference type="Proteomes" id="UP001434337"/>
    </source>
</evidence>
<dbReference type="RefSeq" id="WP_232549811.1">
    <property type="nucleotide sequence ID" value="NZ_CP115965.1"/>
</dbReference>
<dbReference type="InterPro" id="IPR006665">
    <property type="entry name" value="OmpA-like"/>
</dbReference>
<comment type="subcellular location">
    <subcellularLocation>
        <location evidence="1">Cell outer membrane</location>
    </subcellularLocation>
</comment>